<dbReference type="SMART" id="SM00028">
    <property type="entry name" value="TPR"/>
    <property type="match status" value="4"/>
</dbReference>
<dbReference type="STRING" id="431595.K3WBK9"/>
<keyword evidence="3" id="KW-1185">Reference proteome</keyword>
<dbReference type="eggNOG" id="ENOG502RY0U">
    <property type="taxonomic scope" value="Eukaryota"/>
</dbReference>
<feature type="region of interest" description="Disordered" evidence="1">
    <location>
        <begin position="237"/>
        <end position="259"/>
    </location>
</feature>
<dbReference type="Gene3D" id="1.25.40.10">
    <property type="entry name" value="Tetratricopeptide repeat domain"/>
    <property type="match status" value="2"/>
</dbReference>
<dbReference type="Proteomes" id="UP000019132">
    <property type="component" value="Unassembled WGS sequence"/>
</dbReference>
<dbReference type="VEuPathDB" id="FungiDB:PYU1_G002347"/>
<evidence type="ECO:0000256" key="1">
    <source>
        <dbReference type="SAM" id="MobiDB-lite"/>
    </source>
</evidence>
<feature type="compositionally biased region" description="Basic and acidic residues" evidence="1">
    <location>
        <begin position="211"/>
        <end position="223"/>
    </location>
</feature>
<dbReference type="AlphaFoldDB" id="K3WBK9"/>
<dbReference type="EnsemblProtists" id="PYU1_T002350">
    <property type="protein sequence ID" value="PYU1_T002350"/>
    <property type="gene ID" value="PYU1_G002347"/>
</dbReference>
<protein>
    <submittedName>
        <fullName evidence="2">Uncharacterized protein</fullName>
    </submittedName>
</protein>
<proteinExistence type="predicted"/>
<evidence type="ECO:0000313" key="2">
    <source>
        <dbReference type="EnsemblProtists" id="PYU1_T002350"/>
    </source>
</evidence>
<dbReference type="InParanoid" id="K3WBK9"/>
<organism evidence="2 3">
    <name type="scientific">Globisporangium ultimum (strain ATCC 200006 / CBS 805.95 / DAOM BR144)</name>
    <name type="common">Pythium ultimum</name>
    <dbReference type="NCBI Taxonomy" id="431595"/>
    <lineage>
        <taxon>Eukaryota</taxon>
        <taxon>Sar</taxon>
        <taxon>Stramenopiles</taxon>
        <taxon>Oomycota</taxon>
        <taxon>Peronosporomycetes</taxon>
        <taxon>Pythiales</taxon>
        <taxon>Pythiaceae</taxon>
        <taxon>Globisporangium</taxon>
    </lineage>
</organism>
<reference evidence="3" key="1">
    <citation type="journal article" date="2010" name="Genome Biol.">
        <title>Genome sequence of the necrotrophic plant pathogen Pythium ultimum reveals original pathogenicity mechanisms and effector repertoire.</title>
        <authorList>
            <person name="Levesque C.A."/>
            <person name="Brouwer H."/>
            <person name="Cano L."/>
            <person name="Hamilton J.P."/>
            <person name="Holt C."/>
            <person name="Huitema E."/>
            <person name="Raffaele S."/>
            <person name="Robideau G.P."/>
            <person name="Thines M."/>
            <person name="Win J."/>
            <person name="Zerillo M.M."/>
            <person name="Beakes G.W."/>
            <person name="Boore J.L."/>
            <person name="Busam D."/>
            <person name="Dumas B."/>
            <person name="Ferriera S."/>
            <person name="Fuerstenberg S.I."/>
            <person name="Gachon C.M."/>
            <person name="Gaulin E."/>
            <person name="Govers F."/>
            <person name="Grenville-Briggs L."/>
            <person name="Horner N."/>
            <person name="Hostetler J."/>
            <person name="Jiang R.H."/>
            <person name="Johnson J."/>
            <person name="Krajaejun T."/>
            <person name="Lin H."/>
            <person name="Meijer H.J."/>
            <person name="Moore B."/>
            <person name="Morris P."/>
            <person name="Phuntmart V."/>
            <person name="Puiu D."/>
            <person name="Shetty J."/>
            <person name="Stajich J.E."/>
            <person name="Tripathy S."/>
            <person name="Wawra S."/>
            <person name="van West P."/>
            <person name="Whitty B.R."/>
            <person name="Coutinho P.M."/>
            <person name="Henrissat B."/>
            <person name="Martin F."/>
            <person name="Thomas P.D."/>
            <person name="Tyler B.M."/>
            <person name="De Vries R.P."/>
            <person name="Kamoun S."/>
            <person name="Yandell M."/>
            <person name="Tisserat N."/>
            <person name="Buell C.R."/>
        </authorList>
    </citation>
    <scope>NUCLEOTIDE SEQUENCE</scope>
    <source>
        <strain evidence="3">DAOM:BR144</strain>
    </source>
</reference>
<feature type="compositionally biased region" description="Low complexity" evidence="1">
    <location>
        <begin position="86"/>
        <end position="101"/>
    </location>
</feature>
<feature type="region of interest" description="Disordered" evidence="1">
    <location>
        <begin position="77"/>
        <end position="114"/>
    </location>
</feature>
<dbReference type="InterPro" id="IPR011990">
    <property type="entry name" value="TPR-like_helical_dom_sf"/>
</dbReference>
<dbReference type="OMA" id="LAMLHYN"/>
<dbReference type="SUPFAM" id="SSF48452">
    <property type="entry name" value="TPR-like"/>
    <property type="match status" value="1"/>
</dbReference>
<accession>K3WBK9</accession>
<sequence length="543" mass="60120">MATSYAAWDKYDVEQELTRVDAQAQDDERWRQQQQQTRAKQRVESDISAFAQQSAEVLAARAAVAALKAKARAKKAGSMAQHTSQASNSSAGNGVAGGSRAFTSGRDGETHQQEPPVTAVLLAQHAALFKGKHTLITQIMENRRLGEAIMHGKMGTKDAKHGGDEERESLKDALAYFETALKSAVDLEKIVPELLEVEKEQKEQSTTSESQHSDDTQHNEPKAKGFGCGDDHCHHDHGHTHDSHSCGYSSTKEPTKKADKLPKVNDVKAIVEMFFKDIYIGIGACHMNESRFAAASEAFKEVLLRDDHDVYAWVERGKAFEQMGANLLAMLHFSRANSLVSGSAIKRQVEARTQSKPLKAVLDGIRLVFQEANVLMLEGFFQYAIPKYQVVLGCIDFAAQNPVLMEADSEVYAKAIRDSLKQIRASCHLNIAGGYQEMQKGQTKALEHCQQALEGDASDVESSTSSIDSACHFRMGQLYRSVYDYDRSMQHLMKSKTLMNSHLGSSSTPSNVLQKIDGEIGRCEFGRSQYDMTYIRSRLASEF</sequence>
<reference evidence="3" key="2">
    <citation type="submission" date="2010-04" db="EMBL/GenBank/DDBJ databases">
        <authorList>
            <person name="Buell R."/>
            <person name="Hamilton J."/>
            <person name="Hostetler J."/>
        </authorList>
    </citation>
    <scope>NUCLEOTIDE SEQUENCE [LARGE SCALE GENOMIC DNA]</scope>
    <source>
        <strain evidence="3">DAOM:BR144</strain>
    </source>
</reference>
<name>K3WBK9_GLOUD</name>
<reference evidence="2" key="3">
    <citation type="submission" date="2014-11" db="UniProtKB">
        <authorList>
            <consortium name="EnsemblProtists"/>
        </authorList>
    </citation>
    <scope>IDENTIFICATION</scope>
    <source>
        <strain evidence="2">DAOM BR144</strain>
    </source>
</reference>
<dbReference type="HOGENOM" id="CLU_026476_0_0_1"/>
<dbReference type="InterPro" id="IPR019734">
    <property type="entry name" value="TPR_rpt"/>
</dbReference>
<feature type="region of interest" description="Disordered" evidence="1">
    <location>
        <begin position="199"/>
        <end position="223"/>
    </location>
</feature>
<evidence type="ECO:0000313" key="3">
    <source>
        <dbReference type="Proteomes" id="UP000019132"/>
    </source>
</evidence>